<feature type="DNA-binding region" description="H-T-H motif" evidence="2">
    <location>
        <begin position="22"/>
        <end position="41"/>
    </location>
</feature>
<sequence length="188" mass="21946">MKERIIQAAIEEIGKYGFRKFTMESIAENLGISKKTIYKHFKNKDALISSAVDFHIELEKQSTLEAVSLPGSWIEKIKRIVSHRAHRTKYWLIPELQRFYPDEWKKIKGLSALNKEKILDLIKEGIDEGEVHPEMMKQFPIIELLLDNRLMEAVDYEFSQNNHISFMQAVEGVIEIILYGIIKREGLN</sequence>
<dbReference type="KEGG" id="fwa:DCMF_28695"/>
<dbReference type="OrthoDB" id="9812134at2"/>
<evidence type="ECO:0000313" key="4">
    <source>
        <dbReference type="EMBL" id="ATW28206.1"/>
    </source>
</evidence>
<dbReference type="GO" id="GO:0003677">
    <property type="term" value="F:DNA binding"/>
    <property type="evidence" value="ECO:0007669"/>
    <property type="project" value="UniProtKB-UniRule"/>
</dbReference>
<dbReference type="GO" id="GO:0006355">
    <property type="term" value="P:regulation of DNA-templated transcription"/>
    <property type="evidence" value="ECO:0007669"/>
    <property type="project" value="UniProtKB-ARBA"/>
</dbReference>
<evidence type="ECO:0000256" key="1">
    <source>
        <dbReference type="ARBA" id="ARBA00023125"/>
    </source>
</evidence>
<dbReference type="Gene3D" id="1.10.357.10">
    <property type="entry name" value="Tetracycline Repressor, domain 2"/>
    <property type="match status" value="1"/>
</dbReference>
<dbReference type="PANTHER" id="PTHR30328">
    <property type="entry name" value="TRANSCRIPTIONAL REPRESSOR"/>
    <property type="match status" value="1"/>
</dbReference>
<dbReference type="AlphaFoldDB" id="A0A3G1L089"/>
<reference evidence="4 5" key="1">
    <citation type="submission" date="2016-10" db="EMBL/GenBank/DDBJ databases">
        <title>Complete Genome Sequence of Peptococcaceae strain DCMF.</title>
        <authorList>
            <person name="Edwards R.J."/>
            <person name="Holland S.I."/>
            <person name="Deshpande N.P."/>
            <person name="Wong Y.K."/>
            <person name="Ertan H."/>
            <person name="Manefield M."/>
            <person name="Russell T.L."/>
            <person name="Lee M.J."/>
        </authorList>
    </citation>
    <scope>NUCLEOTIDE SEQUENCE [LARGE SCALE GENOMIC DNA]</scope>
    <source>
        <strain evidence="4 5">DCMF</strain>
    </source>
</reference>
<gene>
    <name evidence="4" type="ORF">DCMF_28695</name>
</gene>
<dbReference type="PANTHER" id="PTHR30328:SF54">
    <property type="entry name" value="HTH-TYPE TRANSCRIPTIONAL REPRESSOR SCO4008"/>
    <property type="match status" value="1"/>
</dbReference>
<evidence type="ECO:0000313" key="5">
    <source>
        <dbReference type="Proteomes" id="UP000323521"/>
    </source>
</evidence>
<dbReference type="InterPro" id="IPR050109">
    <property type="entry name" value="HTH-type_TetR-like_transc_reg"/>
</dbReference>
<keyword evidence="1 2" id="KW-0238">DNA-binding</keyword>
<dbReference type="EMBL" id="CP017634">
    <property type="protein sequence ID" value="ATW28206.1"/>
    <property type="molecule type" value="Genomic_DNA"/>
</dbReference>
<dbReference type="PROSITE" id="PS50977">
    <property type="entry name" value="HTH_TETR_2"/>
    <property type="match status" value="1"/>
</dbReference>
<dbReference type="InterPro" id="IPR009057">
    <property type="entry name" value="Homeodomain-like_sf"/>
</dbReference>
<dbReference type="InterPro" id="IPR001647">
    <property type="entry name" value="HTH_TetR"/>
</dbReference>
<dbReference type="PRINTS" id="PR00455">
    <property type="entry name" value="HTHTETR"/>
</dbReference>
<dbReference type="Pfam" id="PF00440">
    <property type="entry name" value="TetR_N"/>
    <property type="match status" value="1"/>
</dbReference>
<protein>
    <recommendedName>
        <fullName evidence="3">HTH tetR-type domain-containing protein</fullName>
    </recommendedName>
</protein>
<accession>A0A3G1L089</accession>
<organism evidence="4 5">
    <name type="scientific">Formimonas warabiya</name>
    <dbReference type="NCBI Taxonomy" id="1761012"/>
    <lineage>
        <taxon>Bacteria</taxon>
        <taxon>Bacillati</taxon>
        <taxon>Bacillota</taxon>
        <taxon>Clostridia</taxon>
        <taxon>Eubacteriales</taxon>
        <taxon>Peptococcaceae</taxon>
        <taxon>Candidatus Formimonas</taxon>
    </lineage>
</organism>
<dbReference type="Proteomes" id="UP000323521">
    <property type="component" value="Chromosome"/>
</dbReference>
<evidence type="ECO:0000256" key="2">
    <source>
        <dbReference type="PROSITE-ProRule" id="PRU00335"/>
    </source>
</evidence>
<name>A0A3G1L089_FORW1</name>
<keyword evidence="5" id="KW-1185">Reference proteome</keyword>
<feature type="domain" description="HTH tetR-type" evidence="3">
    <location>
        <begin position="1"/>
        <end position="59"/>
    </location>
</feature>
<dbReference type="RefSeq" id="WP_148137615.1">
    <property type="nucleotide sequence ID" value="NZ_CP017634.1"/>
</dbReference>
<evidence type="ECO:0000259" key="3">
    <source>
        <dbReference type="PROSITE" id="PS50977"/>
    </source>
</evidence>
<proteinExistence type="predicted"/>
<dbReference type="SUPFAM" id="SSF46689">
    <property type="entry name" value="Homeodomain-like"/>
    <property type="match status" value="1"/>
</dbReference>